<sequence>MANTGAEAKPSVIDVGVPAKLIIIDAEPADVKIYVFYPNLADLYFNLLASKVRQLTKFHIGIWLD</sequence>
<dbReference type="GeneID" id="36396435"/>
<reference evidence="2" key="1">
    <citation type="submission" date="2014-09" db="EMBL/GenBank/DDBJ databases">
        <authorList>
            <person name="Sharma Rahul"/>
            <person name="Thines Marco"/>
        </authorList>
    </citation>
    <scope>NUCLEOTIDE SEQUENCE [LARGE SCALE GENOMIC DNA]</scope>
</reference>
<dbReference type="RefSeq" id="XP_024581422.1">
    <property type="nucleotide sequence ID" value="XM_024715755.1"/>
</dbReference>
<dbReference type="EMBL" id="CCYD01001538">
    <property type="protein sequence ID" value="CEG45053.1"/>
    <property type="molecule type" value="Genomic_DNA"/>
</dbReference>
<evidence type="ECO:0000313" key="2">
    <source>
        <dbReference type="Proteomes" id="UP000054928"/>
    </source>
</evidence>
<organism evidence="1 2">
    <name type="scientific">Plasmopara halstedii</name>
    <name type="common">Downy mildew of sunflower</name>
    <dbReference type="NCBI Taxonomy" id="4781"/>
    <lineage>
        <taxon>Eukaryota</taxon>
        <taxon>Sar</taxon>
        <taxon>Stramenopiles</taxon>
        <taxon>Oomycota</taxon>
        <taxon>Peronosporomycetes</taxon>
        <taxon>Peronosporales</taxon>
        <taxon>Peronosporaceae</taxon>
        <taxon>Plasmopara</taxon>
    </lineage>
</organism>
<accession>A0A0P1ASQ9</accession>
<keyword evidence="2" id="KW-1185">Reference proteome</keyword>
<name>A0A0P1ASQ9_PLAHL</name>
<evidence type="ECO:0000313" key="1">
    <source>
        <dbReference type="EMBL" id="CEG45053.1"/>
    </source>
</evidence>
<dbReference type="Proteomes" id="UP000054928">
    <property type="component" value="Unassembled WGS sequence"/>
</dbReference>
<dbReference type="AlphaFoldDB" id="A0A0P1ASQ9"/>
<proteinExistence type="predicted"/>
<protein>
    <submittedName>
        <fullName evidence="1">Uncharacterized protein</fullName>
    </submittedName>
</protein>